<dbReference type="OrthoDB" id="5865767at2759"/>
<dbReference type="KEGG" id="fpu:FPSE_03432"/>
<dbReference type="RefSeq" id="XP_009254826.1">
    <property type="nucleotide sequence ID" value="XM_009256551.1"/>
</dbReference>
<gene>
    <name evidence="2" type="ORF">FPSE_03432</name>
</gene>
<dbReference type="EMBL" id="AFNW01000073">
    <property type="protein sequence ID" value="EKJ76433.1"/>
    <property type="molecule type" value="Genomic_DNA"/>
</dbReference>
<dbReference type="Proteomes" id="UP000007978">
    <property type="component" value="Chromosome 1"/>
</dbReference>
<feature type="compositionally biased region" description="Polar residues" evidence="1">
    <location>
        <begin position="76"/>
        <end position="85"/>
    </location>
</feature>
<reference evidence="2 3" key="1">
    <citation type="journal article" date="2012" name="PLoS Pathog.">
        <title>Comparative pathogenomics reveals horizontally acquired novel virulence genes in fungi infecting cereal hosts.</title>
        <authorList>
            <person name="Gardiner D.M."/>
            <person name="McDonald M.C."/>
            <person name="Covarelli L."/>
            <person name="Solomon P.S."/>
            <person name="Rusu A.G."/>
            <person name="Marshall M."/>
            <person name="Kazan K."/>
            <person name="Chakraborty S."/>
            <person name="McDonald B.A."/>
            <person name="Manners J.M."/>
        </authorList>
    </citation>
    <scope>NUCLEOTIDE SEQUENCE [LARGE SCALE GENOMIC DNA]</scope>
    <source>
        <strain evidence="2 3">CS3096</strain>
    </source>
</reference>
<feature type="compositionally biased region" description="Low complexity" evidence="1">
    <location>
        <begin position="341"/>
        <end position="354"/>
    </location>
</feature>
<feature type="compositionally biased region" description="Acidic residues" evidence="1">
    <location>
        <begin position="321"/>
        <end position="340"/>
    </location>
</feature>
<feature type="compositionally biased region" description="Polar residues" evidence="1">
    <location>
        <begin position="107"/>
        <end position="119"/>
    </location>
</feature>
<evidence type="ECO:0000313" key="2">
    <source>
        <dbReference type="EMBL" id="EKJ76433.1"/>
    </source>
</evidence>
<keyword evidence="3" id="KW-1185">Reference proteome</keyword>
<dbReference type="GeneID" id="20362051"/>
<protein>
    <submittedName>
        <fullName evidence="2">Uncharacterized protein</fullName>
    </submittedName>
</protein>
<sequence>MTLAEDPNNHVGNIFSSDLPIIIKEQPHSTPAYTRTCLGRARLLSWPDLAVIAQFPIPQHYNKILKILVGYGGSRNPSHGSNSDRQYGLDDQLTIPRSNPRLPPTPQLATSNDPVTQQAPIRPIAKPIDEQTARRASDVIEQLSSLLAECMLKSKKRKYLSRSKRQLPAMSIRPVMLGTSIDNAKVALVIFCSDEDGAHDTIRKFLRKSYVKDLYQPSDSGMCSFDVHIFGASPSTRGDVEPSIQNTEGVVEFGIPNTETLTYTHCGMPIHITTHGFSQEIAVATMGGLLQFDAPRWIDSSYRVYGLTVAHAIYPETNSDTNDDDDDEFSMSDNDSDDSSFDGSSESHSSYPTSPVQVDWGVSFETDEKARPVSLLAIGSVFAQPIAYSSLSNNGAFRDWALFKFPTWEIPLKPNMLVTEGKPQALLKMSYSLLDYSAYRPVYIIAGVSGVKEATISIGLSQILLQPGTQFVRAYTVEHSQNGDIVPGDSGSWVVDASTMEVYGHLVATDILSCSYVIPLVDIIEDINIQTSLLQRNQHPMTKQISVPTGMNLSWTFPS</sequence>
<organism evidence="2 3">
    <name type="scientific">Fusarium pseudograminearum (strain CS3096)</name>
    <name type="common">Wheat and barley crown-rot fungus</name>
    <dbReference type="NCBI Taxonomy" id="1028729"/>
    <lineage>
        <taxon>Eukaryota</taxon>
        <taxon>Fungi</taxon>
        <taxon>Dikarya</taxon>
        <taxon>Ascomycota</taxon>
        <taxon>Pezizomycotina</taxon>
        <taxon>Sordariomycetes</taxon>
        <taxon>Hypocreomycetidae</taxon>
        <taxon>Hypocreales</taxon>
        <taxon>Nectriaceae</taxon>
        <taxon>Fusarium</taxon>
    </lineage>
</organism>
<dbReference type="AlphaFoldDB" id="K3VR80"/>
<name>K3VR80_FUSPC</name>
<evidence type="ECO:0000256" key="1">
    <source>
        <dbReference type="SAM" id="MobiDB-lite"/>
    </source>
</evidence>
<accession>K3VR80</accession>
<dbReference type="HOGENOM" id="CLU_038490_0_0_1"/>
<evidence type="ECO:0000313" key="3">
    <source>
        <dbReference type="Proteomes" id="UP000007978"/>
    </source>
</evidence>
<feature type="region of interest" description="Disordered" evidence="1">
    <location>
        <begin position="316"/>
        <end position="354"/>
    </location>
</feature>
<feature type="region of interest" description="Disordered" evidence="1">
    <location>
        <begin position="76"/>
        <end position="130"/>
    </location>
</feature>
<dbReference type="eggNOG" id="ENOG502SRFM">
    <property type="taxonomic scope" value="Eukaryota"/>
</dbReference>
<comment type="caution">
    <text evidence="2">The sequence shown here is derived from an EMBL/GenBank/DDBJ whole genome shotgun (WGS) entry which is preliminary data.</text>
</comment>
<proteinExistence type="predicted"/>